<name>A0ABS0XTT1_9SPHN</name>
<dbReference type="Pfam" id="PF01177">
    <property type="entry name" value="Asp_Glu_race"/>
    <property type="match status" value="1"/>
</dbReference>
<dbReference type="InterPro" id="IPR053714">
    <property type="entry name" value="Iso_Racemase_Enz_sf"/>
</dbReference>
<organism evidence="2 3">
    <name type="scientific">Sphingomonas mollis</name>
    <dbReference type="NCBI Taxonomy" id="2795726"/>
    <lineage>
        <taxon>Bacteria</taxon>
        <taxon>Pseudomonadati</taxon>
        <taxon>Pseudomonadota</taxon>
        <taxon>Alphaproteobacteria</taxon>
        <taxon>Sphingomonadales</taxon>
        <taxon>Sphingomonadaceae</taxon>
        <taxon>Sphingomonas</taxon>
    </lineage>
</organism>
<dbReference type="InterPro" id="IPR015942">
    <property type="entry name" value="Asp/Glu/hydantoin_racemase"/>
</dbReference>
<dbReference type="Gene3D" id="3.40.50.12500">
    <property type="match status" value="1"/>
</dbReference>
<sequence>MQTLALLHTSPTLSPMFNELTARILPGVRVLHFVDESLIKNTIAAGRLEKPTMRRLIDLIGSTFDAGADATLVTCSSIGPAVDMAAQLHDRPVLRVDRPMAEQALVTGSRIGVLATLSTTLKPTADLVRTVAAERGTPVEIAEHLCEGAFEAVMAGDAATHDRIVGEGLMRAMQGVDAIVLAQASMARVLTTLPADAVTVPVFSSPELGVTRARDVLASLPR</sequence>
<dbReference type="EMBL" id="JAELXS010000012">
    <property type="protein sequence ID" value="MBJ6123439.1"/>
    <property type="molecule type" value="Genomic_DNA"/>
</dbReference>
<evidence type="ECO:0000313" key="3">
    <source>
        <dbReference type="Proteomes" id="UP000640426"/>
    </source>
</evidence>
<comment type="caution">
    <text evidence="2">The sequence shown here is derived from an EMBL/GenBank/DDBJ whole genome shotgun (WGS) entry which is preliminary data.</text>
</comment>
<comment type="similarity">
    <text evidence="1">Belongs to the HyuE racemase family.</text>
</comment>
<dbReference type="Proteomes" id="UP000640426">
    <property type="component" value="Unassembled WGS sequence"/>
</dbReference>
<keyword evidence="3" id="KW-1185">Reference proteome</keyword>
<evidence type="ECO:0000313" key="2">
    <source>
        <dbReference type="EMBL" id="MBJ6123439.1"/>
    </source>
</evidence>
<protein>
    <submittedName>
        <fullName evidence="2">Asp/Glu/hydantoin racemase</fullName>
    </submittedName>
</protein>
<accession>A0ABS0XTT1</accession>
<evidence type="ECO:0000256" key="1">
    <source>
        <dbReference type="ARBA" id="ARBA00038414"/>
    </source>
</evidence>
<gene>
    <name evidence="2" type="ORF">JAO74_16755</name>
</gene>
<proteinExistence type="inferred from homology"/>
<reference evidence="3" key="1">
    <citation type="submission" date="2020-12" db="EMBL/GenBank/DDBJ databases">
        <title>Hymenobacter sp.</title>
        <authorList>
            <person name="Kim M.K."/>
        </authorList>
    </citation>
    <scope>NUCLEOTIDE SEQUENCE [LARGE SCALE GENOMIC DNA]</scope>
    <source>
        <strain evidence="3">BT553</strain>
    </source>
</reference>
<dbReference type="RefSeq" id="WP_199040867.1">
    <property type="nucleotide sequence ID" value="NZ_JAELXS010000012.1"/>
</dbReference>